<evidence type="ECO:0000313" key="12">
    <source>
        <dbReference type="Proteomes" id="UP000189810"/>
    </source>
</evidence>
<evidence type="ECO:0000256" key="9">
    <source>
        <dbReference type="RuleBase" id="RU003811"/>
    </source>
</evidence>
<dbReference type="Pfam" id="PF02540">
    <property type="entry name" value="NAD_synthase"/>
    <property type="match status" value="1"/>
</dbReference>
<evidence type="ECO:0000256" key="5">
    <source>
        <dbReference type="ARBA" id="ARBA00022840"/>
    </source>
</evidence>
<dbReference type="InterPro" id="IPR003010">
    <property type="entry name" value="C-N_Hydrolase"/>
</dbReference>
<organism evidence="11 12">
    <name type="scientific">Thermocrinis minervae</name>
    <dbReference type="NCBI Taxonomy" id="381751"/>
    <lineage>
        <taxon>Bacteria</taxon>
        <taxon>Pseudomonadati</taxon>
        <taxon>Aquificota</taxon>
        <taxon>Aquificia</taxon>
        <taxon>Aquificales</taxon>
        <taxon>Aquificaceae</taxon>
        <taxon>Thermocrinis</taxon>
    </lineage>
</organism>
<evidence type="ECO:0000256" key="2">
    <source>
        <dbReference type="ARBA" id="ARBA00007145"/>
    </source>
</evidence>
<feature type="binding site" evidence="7">
    <location>
        <position position="178"/>
    </location>
    <ligand>
        <name>L-glutamine</name>
        <dbReference type="ChEBI" id="CHEBI:58359"/>
    </ligand>
</feature>
<dbReference type="PANTHER" id="PTHR23090">
    <property type="entry name" value="NH 3 /GLUTAMINE-DEPENDENT NAD + SYNTHETASE"/>
    <property type="match status" value="1"/>
</dbReference>
<dbReference type="InterPro" id="IPR036526">
    <property type="entry name" value="C-N_Hydrolase_sf"/>
</dbReference>
<dbReference type="InterPro" id="IPR003694">
    <property type="entry name" value="NAD_synthase"/>
</dbReference>
<dbReference type="PIRSF" id="PIRSF006630">
    <property type="entry name" value="NADS_GAT"/>
    <property type="match status" value="1"/>
</dbReference>
<keyword evidence="12" id="KW-1185">Reference proteome</keyword>
<dbReference type="UniPathway" id="UPA00253">
    <property type="reaction ID" value="UER00334"/>
</dbReference>
<comment type="pathway">
    <text evidence="1 7 8">Cofactor biosynthesis; NAD(+) biosynthesis; NAD(+) from deamido-NAD(+) (L-Gln route): step 1/1.</text>
</comment>
<evidence type="ECO:0000256" key="4">
    <source>
        <dbReference type="ARBA" id="ARBA00022741"/>
    </source>
</evidence>
<keyword evidence="3 7" id="KW-0436">Ligase</keyword>
<dbReference type="InterPro" id="IPR014445">
    <property type="entry name" value="Gln-dep_NAD_synthase"/>
</dbReference>
<dbReference type="FunFam" id="3.40.50.620:FF:000106">
    <property type="entry name" value="Glutamine-dependent NAD(+) synthetase"/>
    <property type="match status" value="1"/>
</dbReference>
<dbReference type="CDD" id="cd07570">
    <property type="entry name" value="GAT_Gln-NAD-synth"/>
    <property type="match status" value="1"/>
</dbReference>
<feature type="binding site" evidence="7">
    <location>
        <position position="390"/>
    </location>
    <ligand>
        <name>deamido-NAD(+)</name>
        <dbReference type="ChEBI" id="CHEBI:58437"/>
        <note>ligand shared between two neighboring subunits</note>
    </ligand>
</feature>
<dbReference type="Gene3D" id="3.60.110.10">
    <property type="entry name" value="Carbon-nitrogen hydrolase"/>
    <property type="match status" value="1"/>
</dbReference>
<feature type="binding site" evidence="7">
    <location>
        <begin position="311"/>
        <end position="318"/>
    </location>
    <ligand>
        <name>ATP</name>
        <dbReference type="ChEBI" id="CHEBI:30616"/>
    </ligand>
</feature>
<evidence type="ECO:0000256" key="8">
    <source>
        <dbReference type="PIRNR" id="PIRNR006630"/>
    </source>
</evidence>
<protein>
    <recommendedName>
        <fullName evidence="7 8">Glutamine-dependent NAD(+) synthetase</fullName>
        <ecNumber evidence="7 8">6.3.5.1</ecNumber>
    </recommendedName>
    <alternativeName>
        <fullName evidence="7 8">NAD(+) synthase [glutamine-hydrolyzing]</fullName>
    </alternativeName>
</protein>
<dbReference type="AlphaFoldDB" id="A0A1M6RPW6"/>
<feature type="active site" description="Nucleophile; for glutaminase activity" evidence="7">
    <location>
        <position position="145"/>
    </location>
</feature>
<dbReference type="Gene3D" id="3.40.50.620">
    <property type="entry name" value="HUPs"/>
    <property type="match status" value="1"/>
</dbReference>
<dbReference type="SUPFAM" id="SSF56317">
    <property type="entry name" value="Carbon-nitrogen hydrolase"/>
    <property type="match status" value="1"/>
</dbReference>
<evidence type="ECO:0000259" key="10">
    <source>
        <dbReference type="PROSITE" id="PS50263"/>
    </source>
</evidence>
<evidence type="ECO:0000313" key="11">
    <source>
        <dbReference type="EMBL" id="SHK34367.1"/>
    </source>
</evidence>
<evidence type="ECO:0000256" key="7">
    <source>
        <dbReference type="HAMAP-Rule" id="MF_02090"/>
    </source>
</evidence>
<feature type="binding site" evidence="7">
    <location>
        <position position="419"/>
    </location>
    <ligand>
        <name>deamido-NAD(+)</name>
        <dbReference type="ChEBI" id="CHEBI:58437"/>
        <note>ligand shared between two neighboring subunits</note>
    </ligand>
</feature>
<reference evidence="11 12" key="1">
    <citation type="submission" date="2016-11" db="EMBL/GenBank/DDBJ databases">
        <authorList>
            <person name="Jaros S."/>
            <person name="Januszkiewicz K."/>
            <person name="Wedrychowicz H."/>
        </authorList>
    </citation>
    <scope>NUCLEOTIDE SEQUENCE [LARGE SCALE GENOMIC DNA]</scope>
    <source>
        <strain evidence="11 12">DSM 19557</strain>
    </source>
</reference>
<accession>A0A1M6RPW6</accession>
<dbReference type="EMBL" id="LT670846">
    <property type="protein sequence ID" value="SHK34367.1"/>
    <property type="molecule type" value="Genomic_DNA"/>
</dbReference>
<feature type="binding site" evidence="7">
    <location>
        <position position="172"/>
    </location>
    <ligand>
        <name>L-glutamine</name>
        <dbReference type="ChEBI" id="CHEBI:58359"/>
    </ligand>
</feature>
<proteinExistence type="inferred from homology"/>
<dbReference type="NCBIfam" id="TIGR00552">
    <property type="entry name" value="nadE"/>
    <property type="match status" value="1"/>
</dbReference>
<sequence>MNITLAQVKSHLADPKKNAEKALDIWTEYDKQSDLVVLPELFLSGYACQDLFLRLDFLTSCMSALDYIKEKSSDLSSTLVIGTPYYEYGNVYNALVLINRGRIIGVYKKWYLPNYTVFDEKRYFKEGKDPLVVKFGNSPVGFAICEDIWYPDGPHRLYVSAGCPLVVSINASPFYLGRYKPVENLISSRSFENVSFFVYLNKVGAEEEYVFDGRSMVFNEEGKLLCRLKAFEEHVATVTLDLDKAYVKRLSEKRLNSVYLIESAHVEERELPRLKAPIEESPGEDQELYMAILLGIKDYVSRSGFKGALIGLSGGIDSSLCACLAVDALGKERVVGVFMPSEYTSKESHEDVHELVKNLGIELIVYPINELYHLYRKLLGSSELTVAEENLQARIRANILFYLSNKLNYLVLSTSNKSEAATGYGTIYGDMAGGFMPLKDVYKTQVYRLALYRNSIKRDIPERVLVKPPSAELRPNQTDQDTLPPYHILDRVLYLYIEEGLSAEDIVQEGFEKSLVEKVIGMVNRTQYKRRQTPLGVRVSKKSFCMDWRMPVNREGI</sequence>
<dbReference type="EC" id="6.3.5.1" evidence="7 8"/>
<comment type="caution">
    <text evidence="7">Lacks conserved residue(s) required for the propagation of feature annotation.</text>
</comment>
<dbReference type="GO" id="GO:0008795">
    <property type="term" value="F:NAD+ synthase activity"/>
    <property type="evidence" value="ECO:0007669"/>
    <property type="project" value="UniProtKB-UniRule"/>
</dbReference>
<evidence type="ECO:0000256" key="1">
    <source>
        <dbReference type="ARBA" id="ARBA00005188"/>
    </source>
</evidence>
<dbReference type="Pfam" id="PF00795">
    <property type="entry name" value="CN_hydrolase"/>
    <property type="match status" value="1"/>
</dbReference>
<feature type="active site" description="For glutaminase activity" evidence="7">
    <location>
        <position position="109"/>
    </location>
</feature>
<keyword evidence="5 7" id="KW-0067">ATP-binding</keyword>
<dbReference type="InterPro" id="IPR014729">
    <property type="entry name" value="Rossmann-like_a/b/a_fold"/>
</dbReference>
<keyword evidence="4 7" id="KW-0547">Nucleotide-binding</keyword>
<dbReference type="CDD" id="cd00553">
    <property type="entry name" value="NAD_synthase"/>
    <property type="match status" value="1"/>
</dbReference>
<gene>
    <name evidence="7" type="primary">nadE</name>
    <name evidence="11" type="ORF">SAMN05444391_0725</name>
</gene>
<dbReference type="PANTHER" id="PTHR23090:SF9">
    <property type="entry name" value="GLUTAMINE-DEPENDENT NAD(+) SYNTHETASE"/>
    <property type="match status" value="1"/>
</dbReference>
<keyword evidence="6 7" id="KW-0520">NAD</keyword>
<dbReference type="GO" id="GO:0005737">
    <property type="term" value="C:cytoplasm"/>
    <property type="evidence" value="ECO:0007669"/>
    <property type="project" value="InterPro"/>
</dbReference>
<evidence type="ECO:0000256" key="6">
    <source>
        <dbReference type="ARBA" id="ARBA00023027"/>
    </source>
</evidence>
<dbReference type="RefSeq" id="WP_079653871.1">
    <property type="nucleotide sequence ID" value="NZ_LT670846.1"/>
</dbReference>
<dbReference type="PROSITE" id="PS50263">
    <property type="entry name" value="CN_HYDROLASE"/>
    <property type="match status" value="1"/>
</dbReference>
<comment type="similarity">
    <text evidence="2 7 8">In the C-terminal section; belongs to the NAD synthetase family.</text>
</comment>
<dbReference type="HAMAP" id="MF_02090">
    <property type="entry name" value="NadE_glutamine_dep"/>
    <property type="match status" value="1"/>
</dbReference>
<feature type="binding site" evidence="7">
    <location>
        <position position="414"/>
    </location>
    <ligand>
        <name>ATP</name>
        <dbReference type="ChEBI" id="CHEBI:30616"/>
    </ligand>
</feature>
<dbReference type="GO" id="GO:0005524">
    <property type="term" value="F:ATP binding"/>
    <property type="evidence" value="ECO:0007669"/>
    <property type="project" value="UniProtKB-UniRule"/>
</dbReference>
<dbReference type="GO" id="GO:0003952">
    <property type="term" value="F:NAD+ synthase (glutamine-hydrolyzing) activity"/>
    <property type="evidence" value="ECO:0007669"/>
    <property type="project" value="UniProtKB-UniRule"/>
</dbReference>
<dbReference type="SUPFAM" id="SSF52402">
    <property type="entry name" value="Adenine nucleotide alpha hydrolases-like"/>
    <property type="match status" value="1"/>
</dbReference>
<comment type="function">
    <text evidence="7">Catalyzes the ATP-dependent amidation of deamido-NAD to form NAD. Uses L-glutamine as a nitrogen source.</text>
</comment>
<feature type="active site" description="Proton acceptor; for glutaminase activity" evidence="7">
    <location>
        <position position="40"/>
    </location>
</feature>
<dbReference type="InterPro" id="IPR022310">
    <property type="entry name" value="NAD/GMP_synthase"/>
</dbReference>
<feature type="domain" description="CN hydrolase" evidence="10">
    <location>
        <begin position="1"/>
        <end position="242"/>
    </location>
</feature>
<comment type="catalytic activity">
    <reaction evidence="7 8">
        <text>deamido-NAD(+) + L-glutamine + ATP + H2O = L-glutamate + AMP + diphosphate + NAD(+) + H(+)</text>
        <dbReference type="Rhea" id="RHEA:24384"/>
        <dbReference type="ChEBI" id="CHEBI:15377"/>
        <dbReference type="ChEBI" id="CHEBI:15378"/>
        <dbReference type="ChEBI" id="CHEBI:29985"/>
        <dbReference type="ChEBI" id="CHEBI:30616"/>
        <dbReference type="ChEBI" id="CHEBI:33019"/>
        <dbReference type="ChEBI" id="CHEBI:57540"/>
        <dbReference type="ChEBI" id="CHEBI:58359"/>
        <dbReference type="ChEBI" id="CHEBI:58437"/>
        <dbReference type="ChEBI" id="CHEBI:456215"/>
        <dbReference type="EC" id="6.3.5.1"/>
    </reaction>
</comment>
<name>A0A1M6RPW6_9AQUI</name>
<dbReference type="GO" id="GO:0009435">
    <property type="term" value="P:NAD+ biosynthetic process"/>
    <property type="evidence" value="ECO:0007669"/>
    <property type="project" value="UniProtKB-UniRule"/>
</dbReference>
<dbReference type="Proteomes" id="UP000189810">
    <property type="component" value="Chromosome I"/>
</dbReference>
<feature type="binding site" evidence="7">
    <location>
        <position position="115"/>
    </location>
    <ligand>
        <name>L-glutamine</name>
        <dbReference type="ChEBI" id="CHEBI:58359"/>
    </ligand>
</feature>
<evidence type="ECO:0000256" key="3">
    <source>
        <dbReference type="ARBA" id="ARBA00022598"/>
    </source>
</evidence>
<dbReference type="STRING" id="381751.SAMN05444391_0725"/>
<comment type="similarity">
    <text evidence="9">Belongs to the NAD synthetase family.</text>
</comment>
<dbReference type="GO" id="GO:0004359">
    <property type="term" value="F:glutaminase activity"/>
    <property type="evidence" value="ECO:0007669"/>
    <property type="project" value="InterPro"/>
</dbReference>
<dbReference type="OrthoDB" id="9803818at2"/>
<feature type="binding site" evidence="7">
    <location>
        <position position="529"/>
    </location>
    <ligand>
        <name>deamido-NAD(+)</name>
        <dbReference type="ChEBI" id="CHEBI:58437"/>
        <note>ligand shared between two neighboring subunits</note>
    </ligand>
</feature>
<dbReference type="NCBIfam" id="NF010588">
    <property type="entry name" value="PRK13981.1"/>
    <property type="match status" value="1"/>
</dbReference>